<proteinExistence type="predicted"/>
<sequence length="82" mass="9461">MPVDDKRTVTLPEVEKFLTNPEKVLRGLLLQRNAGSQSRVHEQKVTASEAVLKTIEKEIMRFRKILVQTTMNVELRCIQIDV</sequence>
<reference evidence="1 2" key="1">
    <citation type="submission" date="2018-06" db="EMBL/GenBank/DDBJ databases">
        <authorList>
            <consortium name="Pathogen Informatics"/>
            <person name="Doyle S."/>
        </authorList>
    </citation>
    <scope>NUCLEOTIDE SEQUENCE [LARGE SCALE GENOMIC DNA]</scope>
    <source>
        <strain evidence="1 2">NCTC12722</strain>
    </source>
</reference>
<evidence type="ECO:0000313" key="2">
    <source>
        <dbReference type="Proteomes" id="UP000254343"/>
    </source>
</evidence>
<organism evidence="1 2">
    <name type="scientific">Afipia felis</name>
    <name type="common">Cat scratch disease bacillus</name>
    <dbReference type="NCBI Taxonomy" id="1035"/>
    <lineage>
        <taxon>Bacteria</taxon>
        <taxon>Pseudomonadati</taxon>
        <taxon>Pseudomonadota</taxon>
        <taxon>Alphaproteobacteria</taxon>
        <taxon>Hyphomicrobiales</taxon>
        <taxon>Nitrobacteraceae</taxon>
        <taxon>Afipia</taxon>
    </lineage>
</organism>
<name>A0A380W863_AFIFE</name>
<evidence type="ECO:0000313" key="1">
    <source>
        <dbReference type="EMBL" id="SUU85056.1"/>
    </source>
</evidence>
<protein>
    <submittedName>
        <fullName evidence="1">Uncharacterized protein</fullName>
    </submittedName>
</protein>
<accession>A0A380W863</accession>
<dbReference type="EMBL" id="UIGB01000001">
    <property type="protein sequence ID" value="SUU85056.1"/>
    <property type="molecule type" value="Genomic_DNA"/>
</dbReference>
<dbReference type="AlphaFoldDB" id="A0A380W863"/>
<gene>
    <name evidence="1" type="ORF">NCTC12722_02261</name>
</gene>
<dbReference type="Proteomes" id="UP000254343">
    <property type="component" value="Unassembled WGS sequence"/>
</dbReference>